<evidence type="ECO:0000256" key="7">
    <source>
        <dbReference type="SAM" id="MobiDB-lite"/>
    </source>
</evidence>
<keyword evidence="3" id="KW-0285">Flavoprotein</keyword>
<dbReference type="GO" id="GO:0019478">
    <property type="term" value="P:D-amino acid catabolic process"/>
    <property type="evidence" value="ECO:0007669"/>
    <property type="project" value="TreeGrafter"/>
</dbReference>
<dbReference type="GO" id="GO:0005737">
    <property type="term" value="C:cytoplasm"/>
    <property type="evidence" value="ECO:0007669"/>
    <property type="project" value="TreeGrafter"/>
</dbReference>
<evidence type="ECO:0000256" key="2">
    <source>
        <dbReference type="ARBA" id="ARBA00006730"/>
    </source>
</evidence>
<accession>A0A4Q9MQ67</accession>
<dbReference type="Gene3D" id="3.30.9.10">
    <property type="entry name" value="D-Amino Acid Oxidase, subunit A, domain 2"/>
    <property type="match status" value="1"/>
</dbReference>
<feature type="binding site" evidence="6">
    <location>
        <position position="184"/>
    </location>
    <ligand>
        <name>FAD</name>
        <dbReference type="ChEBI" id="CHEBI:57692"/>
    </ligand>
</feature>
<evidence type="ECO:0000256" key="3">
    <source>
        <dbReference type="ARBA" id="ARBA00022630"/>
    </source>
</evidence>
<dbReference type="Pfam" id="PF01266">
    <property type="entry name" value="DAO"/>
    <property type="match status" value="1"/>
</dbReference>
<reference evidence="9" key="1">
    <citation type="submission" date="2019-01" db="EMBL/GenBank/DDBJ databases">
        <title>Draft genome sequences of three monokaryotic isolates of the white-rot basidiomycete fungus Dichomitus squalens.</title>
        <authorList>
            <consortium name="DOE Joint Genome Institute"/>
            <person name="Lopez S.C."/>
            <person name="Andreopoulos B."/>
            <person name="Pangilinan J."/>
            <person name="Lipzen A."/>
            <person name="Riley R."/>
            <person name="Ahrendt S."/>
            <person name="Ng V."/>
            <person name="Barry K."/>
            <person name="Daum C."/>
            <person name="Grigoriev I.V."/>
            <person name="Hilden K.S."/>
            <person name="Makela M.R."/>
            <person name="de Vries R.P."/>
        </authorList>
    </citation>
    <scope>NUCLEOTIDE SEQUENCE [LARGE SCALE GENOMIC DNA]</scope>
    <source>
        <strain evidence="9">OM18370.1</strain>
    </source>
</reference>
<feature type="domain" description="FAD dependent oxidoreductase" evidence="8">
    <location>
        <begin position="10"/>
        <end position="376"/>
    </location>
</feature>
<dbReference type="EMBL" id="ML143410">
    <property type="protein sequence ID" value="TBU29859.1"/>
    <property type="molecule type" value="Genomic_DNA"/>
</dbReference>
<sequence length="388" mass="42085">MSSAAADTQVVVLGAGVIGLTVAHVLSENARYKIKVVARDMPEDLDSQAFSSPWAGANWSPMGVHNERTHKWEKTTFNKFWDMIPSGLAIASPSKVFYEEDADLESMWYRDLVRDFRVLEPSEVPASQKRGVGFQTVSVCPDDYLPWIANSLRSRGVEFVRLRVASIGEAVALAGPNGVLVNATGLGARSLLGLEDKDVYPIRGQTMVIDNPKVREFVSIESGNISPFGSTRQPTSPSPSSVLNNHGSGDVTYIIPRPAKNGSGFTTILGGKYQEGNWDTSFSADDARGILDRCAELVPAIKDKGTKILRHNVGLRPARKGGPRVEAEWMEVPSATQWITVEADAPTVVGRVLVVHSYGFGSAGYQMSWGAAEEVGSLINSHLNQNQE</sequence>
<dbReference type="OrthoDB" id="2015447at2759"/>
<name>A0A4Q9MQ67_9APHY</name>
<dbReference type="AlphaFoldDB" id="A0A4Q9MQ67"/>
<dbReference type="PANTHER" id="PTHR11530">
    <property type="entry name" value="D-AMINO ACID OXIDASE"/>
    <property type="match status" value="1"/>
</dbReference>
<keyword evidence="4 6" id="KW-0274">FAD</keyword>
<organism evidence="9">
    <name type="scientific">Dichomitus squalens</name>
    <dbReference type="NCBI Taxonomy" id="114155"/>
    <lineage>
        <taxon>Eukaryota</taxon>
        <taxon>Fungi</taxon>
        <taxon>Dikarya</taxon>
        <taxon>Basidiomycota</taxon>
        <taxon>Agaricomycotina</taxon>
        <taxon>Agaricomycetes</taxon>
        <taxon>Polyporales</taxon>
        <taxon>Polyporaceae</taxon>
        <taxon>Dichomitus</taxon>
    </lineage>
</organism>
<protein>
    <submittedName>
        <fullName evidence="9">FAD dependent oxidoreductase</fullName>
    </submittedName>
</protein>
<evidence type="ECO:0000256" key="5">
    <source>
        <dbReference type="ARBA" id="ARBA00023002"/>
    </source>
</evidence>
<feature type="binding site" evidence="6">
    <location>
        <position position="316"/>
    </location>
    <ligand>
        <name>D-dopa</name>
        <dbReference type="ChEBI" id="CHEBI:149689"/>
    </ligand>
</feature>
<dbReference type="Proteomes" id="UP000292957">
    <property type="component" value="Unassembled WGS sequence"/>
</dbReference>
<dbReference type="PIRSF" id="PIRSF000189">
    <property type="entry name" value="D-aa_oxidase"/>
    <property type="match status" value="1"/>
</dbReference>
<feature type="binding site" evidence="6">
    <location>
        <position position="164"/>
    </location>
    <ligand>
        <name>FAD</name>
        <dbReference type="ChEBI" id="CHEBI:57692"/>
    </ligand>
</feature>
<feature type="region of interest" description="Disordered" evidence="7">
    <location>
        <begin position="225"/>
        <end position="247"/>
    </location>
</feature>
<dbReference type="Gene3D" id="3.40.50.720">
    <property type="entry name" value="NAD(P)-binding Rossmann-like Domain"/>
    <property type="match status" value="1"/>
</dbReference>
<comment type="cofactor">
    <cofactor evidence="1 6">
        <name>FAD</name>
        <dbReference type="ChEBI" id="CHEBI:57692"/>
    </cofactor>
</comment>
<dbReference type="InterPro" id="IPR006076">
    <property type="entry name" value="FAD-dep_OxRdtase"/>
</dbReference>
<dbReference type="GO" id="GO:0071949">
    <property type="term" value="F:FAD binding"/>
    <property type="evidence" value="ECO:0007669"/>
    <property type="project" value="InterPro"/>
</dbReference>
<dbReference type="InterPro" id="IPR023209">
    <property type="entry name" value="DAO"/>
</dbReference>
<dbReference type="GO" id="GO:0003884">
    <property type="term" value="F:D-amino-acid oxidase activity"/>
    <property type="evidence" value="ECO:0007669"/>
    <property type="project" value="InterPro"/>
</dbReference>
<keyword evidence="5" id="KW-0560">Oxidoreductase</keyword>
<feature type="binding site" evidence="6">
    <location>
        <position position="253"/>
    </location>
    <ligand>
        <name>D-dopa</name>
        <dbReference type="ChEBI" id="CHEBI:149689"/>
    </ligand>
</feature>
<evidence type="ECO:0000256" key="1">
    <source>
        <dbReference type="ARBA" id="ARBA00001974"/>
    </source>
</evidence>
<dbReference type="SUPFAM" id="SSF51971">
    <property type="entry name" value="Nucleotide-binding domain"/>
    <property type="match status" value="1"/>
</dbReference>
<dbReference type="SUPFAM" id="SSF54373">
    <property type="entry name" value="FAD-linked reductases, C-terminal domain"/>
    <property type="match status" value="1"/>
</dbReference>
<gene>
    <name evidence="9" type="ORF">BD311DRAFT_255374</name>
</gene>
<evidence type="ECO:0000256" key="6">
    <source>
        <dbReference type="PIRSR" id="PIRSR000189-1"/>
    </source>
</evidence>
<evidence type="ECO:0000259" key="8">
    <source>
        <dbReference type="Pfam" id="PF01266"/>
    </source>
</evidence>
<evidence type="ECO:0000256" key="4">
    <source>
        <dbReference type="ARBA" id="ARBA00022827"/>
    </source>
</evidence>
<proteinExistence type="inferred from homology"/>
<dbReference type="PANTHER" id="PTHR11530:SF30">
    <property type="entry name" value="FAD DEPENDENT OXIDOREDUCTASE DOMAIN-CONTAINING PROTEIN"/>
    <property type="match status" value="1"/>
</dbReference>
<evidence type="ECO:0000313" key="9">
    <source>
        <dbReference type="EMBL" id="TBU29859.1"/>
    </source>
</evidence>
<comment type="similarity">
    <text evidence="2">Belongs to the DAMOX/DASOX family.</text>
</comment>